<dbReference type="InterPro" id="IPR042175">
    <property type="entry name" value="Cell/Rod_MreC_2"/>
</dbReference>
<name>A0A2M8ADD2_9BACT</name>
<keyword evidence="5" id="KW-0175">Coiled coil</keyword>
<evidence type="ECO:0000259" key="7">
    <source>
        <dbReference type="Pfam" id="PF04085"/>
    </source>
</evidence>
<feature type="non-terminal residue" evidence="8">
    <location>
        <position position="239"/>
    </location>
</feature>
<evidence type="ECO:0000256" key="4">
    <source>
        <dbReference type="ARBA" id="ARBA00032089"/>
    </source>
</evidence>
<evidence type="ECO:0000256" key="3">
    <source>
        <dbReference type="ARBA" id="ARBA00022960"/>
    </source>
</evidence>
<feature type="transmembrane region" description="Helical" evidence="6">
    <location>
        <begin position="9"/>
        <end position="31"/>
    </location>
</feature>
<evidence type="ECO:0000256" key="5">
    <source>
        <dbReference type="SAM" id="Coils"/>
    </source>
</evidence>
<dbReference type="GO" id="GO:0008360">
    <property type="term" value="P:regulation of cell shape"/>
    <property type="evidence" value="ECO:0007669"/>
    <property type="project" value="UniProtKB-KW"/>
</dbReference>
<evidence type="ECO:0000256" key="1">
    <source>
        <dbReference type="ARBA" id="ARBA00009369"/>
    </source>
</evidence>
<proteinExistence type="inferred from homology"/>
<comment type="caution">
    <text evidence="8">The sequence shown here is derived from an EMBL/GenBank/DDBJ whole genome shotgun (WGS) entry which is preliminary data.</text>
</comment>
<dbReference type="AlphaFoldDB" id="A0A2M8ADD2"/>
<feature type="coiled-coil region" evidence="5">
    <location>
        <begin position="63"/>
        <end position="107"/>
    </location>
</feature>
<dbReference type="InterPro" id="IPR055342">
    <property type="entry name" value="MreC_beta-barrel_core"/>
</dbReference>
<dbReference type="Proteomes" id="UP000230611">
    <property type="component" value="Unassembled WGS sequence"/>
</dbReference>
<reference evidence="9" key="1">
    <citation type="submission" date="2017-09" db="EMBL/GenBank/DDBJ databases">
        <title>Depth-based differentiation of microbial function through sediment-hosted aquifers and enrichment of novel symbionts in the deep terrestrial subsurface.</title>
        <authorList>
            <person name="Probst A.J."/>
            <person name="Ladd B."/>
            <person name="Jarett J.K."/>
            <person name="Geller-Mcgrath D.E."/>
            <person name="Sieber C.M.K."/>
            <person name="Emerson J.B."/>
            <person name="Anantharaman K."/>
            <person name="Thomas B.C."/>
            <person name="Malmstrom R."/>
            <person name="Stieglmeier M."/>
            <person name="Klingl A."/>
            <person name="Woyke T."/>
            <person name="Ryan C.M."/>
            <person name="Banfield J.F."/>
        </authorList>
    </citation>
    <scope>NUCLEOTIDE SEQUENCE [LARGE SCALE GENOMIC DNA]</scope>
</reference>
<evidence type="ECO:0000313" key="8">
    <source>
        <dbReference type="EMBL" id="PJB15536.1"/>
    </source>
</evidence>
<dbReference type="GO" id="GO:0005886">
    <property type="term" value="C:plasma membrane"/>
    <property type="evidence" value="ECO:0007669"/>
    <property type="project" value="TreeGrafter"/>
</dbReference>
<accession>A0A2M8ADD2</accession>
<dbReference type="Gene3D" id="2.40.10.340">
    <property type="entry name" value="Rod shape-determining protein MreC, domain 1"/>
    <property type="match status" value="1"/>
</dbReference>
<dbReference type="InterPro" id="IPR007221">
    <property type="entry name" value="MreC"/>
</dbReference>
<protein>
    <recommendedName>
        <fullName evidence="2">Cell shape-determining protein MreC</fullName>
    </recommendedName>
    <alternativeName>
        <fullName evidence="4">Cell shape protein MreC</fullName>
    </alternativeName>
</protein>
<dbReference type="Gene3D" id="2.40.10.350">
    <property type="entry name" value="Rod shape-determining protein MreC, domain 2"/>
    <property type="match status" value="1"/>
</dbReference>
<dbReference type="PANTHER" id="PTHR34138">
    <property type="entry name" value="CELL SHAPE-DETERMINING PROTEIN MREC"/>
    <property type="match status" value="1"/>
</dbReference>
<dbReference type="PANTHER" id="PTHR34138:SF1">
    <property type="entry name" value="CELL SHAPE-DETERMINING PROTEIN MREC"/>
    <property type="match status" value="1"/>
</dbReference>
<keyword evidence="6" id="KW-0472">Membrane</keyword>
<evidence type="ECO:0000256" key="6">
    <source>
        <dbReference type="SAM" id="Phobius"/>
    </source>
</evidence>
<keyword evidence="6" id="KW-1133">Transmembrane helix</keyword>
<keyword evidence="6" id="KW-0812">Transmembrane</keyword>
<keyword evidence="3" id="KW-0133">Cell shape</keyword>
<dbReference type="Pfam" id="PF04085">
    <property type="entry name" value="MreC"/>
    <property type="match status" value="1"/>
</dbReference>
<gene>
    <name evidence="8" type="ORF">CO116_03575</name>
</gene>
<feature type="domain" description="Rod shape-determining protein MreC beta-barrel core" evidence="7">
    <location>
        <begin position="129"/>
        <end position="238"/>
    </location>
</feature>
<organism evidence="8 9">
    <name type="scientific">Candidatus Falkowbacteria bacterium CG_4_9_14_3_um_filter_38_19</name>
    <dbReference type="NCBI Taxonomy" id="1974559"/>
    <lineage>
        <taxon>Bacteria</taxon>
        <taxon>Candidatus Falkowiibacteriota</taxon>
    </lineage>
</organism>
<sequence>MLKLNIRKYFIFIVVIGLLIFLHFTGILFPLESLVSRWLNPLFKNFYSLGSSLRTNYGAKSSQEELLNKIGQLERQNTQLTLANAKLKIAEEENQVLRQSLKFLAKSQFHYTLANIISRGESVNLFAGSQTAVIDKGSADGLFPGLPVVSPAIYDPANQGLIIGKVVAVKNNISEICFITNQDCKLAVSLFNQTNTSGIAHGELGLTVRMEFIPQTEIINIGDLVITSGLEQNIPRGLV</sequence>
<comment type="similarity">
    <text evidence="1">Belongs to the MreC family.</text>
</comment>
<dbReference type="InterPro" id="IPR042177">
    <property type="entry name" value="Cell/Rod_1"/>
</dbReference>
<evidence type="ECO:0000313" key="9">
    <source>
        <dbReference type="Proteomes" id="UP000230611"/>
    </source>
</evidence>
<evidence type="ECO:0000256" key="2">
    <source>
        <dbReference type="ARBA" id="ARBA00013855"/>
    </source>
</evidence>
<dbReference type="EMBL" id="PFUO01000165">
    <property type="protein sequence ID" value="PJB15536.1"/>
    <property type="molecule type" value="Genomic_DNA"/>
</dbReference>